<proteinExistence type="predicted"/>
<dbReference type="AlphaFoldDB" id="A0A6J8C4F3"/>
<reference evidence="1 2" key="1">
    <citation type="submission" date="2020-06" db="EMBL/GenBank/DDBJ databases">
        <authorList>
            <person name="Li R."/>
            <person name="Bekaert M."/>
        </authorList>
    </citation>
    <scope>NUCLEOTIDE SEQUENCE [LARGE SCALE GENOMIC DNA]</scope>
    <source>
        <strain evidence="2">wild</strain>
    </source>
</reference>
<protein>
    <submittedName>
        <fullName evidence="1">Uncharacterized protein</fullName>
    </submittedName>
</protein>
<evidence type="ECO:0000313" key="1">
    <source>
        <dbReference type="EMBL" id="CAC5389984.1"/>
    </source>
</evidence>
<name>A0A6J8C4F3_MYTCO</name>
<evidence type="ECO:0000313" key="2">
    <source>
        <dbReference type="Proteomes" id="UP000507470"/>
    </source>
</evidence>
<accession>A0A6J8C4F3</accession>
<sequence length="400" mass="45598">MKSLYADDNGVWKTSSPKSYIRVSLERGKIKSVEIDNVVNMVNSTHFIRRQYGTHQATVIAKGLSFQRIISSVTSKNNQRSRYAVVQYIRRDCVEDDIVLKPHGNARKQKNPFFKTETSVLDEMKTDAQTKPKRLFTTLVGKACGPLHTPSASSEPRNLKQIYNARASQKQMTDELVHSFAQLDEDSFVRNFFKDSGFVDTCFENLKVVHTSGTYRGRYPLEMGPAHTSGTYRGRYPLEMGPVCVHTHRDTMNYANFFDGLKKMNSELKHIQAIGTDGDIAIRNAVVSCYESIVHLLCADHKRGNIESKLSELRPSKAAAKHISSDIFGRNTGSLYESDLKDSEDTKEFDRSVRDLKATWDWLVPTFYTWFIANETDLFKSHLIKAKTIKHMWKAAFQTI</sequence>
<dbReference type="EMBL" id="CACVKT020004420">
    <property type="protein sequence ID" value="CAC5389984.1"/>
    <property type="molecule type" value="Genomic_DNA"/>
</dbReference>
<keyword evidence="2" id="KW-1185">Reference proteome</keyword>
<dbReference type="Proteomes" id="UP000507470">
    <property type="component" value="Unassembled WGS sequence"/>
</dbReference>
<gene>
    <name evidence="1" type="ORF">MCOR_25112</name>
</gene>
<dbReference type="OrthoDB" id="5987462at2759"/>
<organism evidence="1 2">
    <name type="scientific">Mytilus coruscus</name>
    <name type="common">Sea mussel</name>
    <dbReference type="NCBI Taxonomy" id="42192"/>
    <lineage>
        <taxon>Eukaryota</taxon>
        <taxon>Metazoa</taxon>
        <taxon>Spiralia</taxon>
        <taxon>Lophotrochozoa</taxon>
        <taxon>Mollusca</taxon>
        <taxon>Bivalvia</taxon>
        <taxon>Autobranchia</taxon>
        <taxon>Pteriomorphia</taxon>
        <taxon>Mytilida</taxon>
        <taxon>Mytiloidea</taxon>
        <taxon>Mytilidae</taxon>
        <taxon>Mytilinae</taxon>
        <taxon>Mytilus</taxon>
    </lineage>
</organism>